<dbReference type="Gene3D" id="3.40.50.2000">
    <property type="entry name" value="Glycogen Phosphorylase B"/>
    <property type="match status" value="1"/>
</dbReference>
<evidence type="ECO:0000313" key="7">
    <source>
        <dbReference type="Proteomes" id="UP000063429"/>
    </source>
</evidence>
<reference evidence="7" key="1">
    <citation type="journal article" date="2015" name="Genome Announc.">
        <title>Complete Genome Sequence of Herbaspirillum hiltneri N3 (DSM 17495), Isolated from Surface-Sterilized Wheat Roots.</title>
        <authorList>
            <person name="Guizelini D."/>
            <person name="Saizaki P.M."/>
            <person name="Coimbra N.A."/>
            <person name="Weiss V.A."/>
            <person name="Faoro H."/>
            <person name="Sfeir M.Z."/>
            <person name="Baura V.A."/>
            <person name="Monteiro R.A."/>
            <person name="Chubatsu L.S."/>
            <person name="Souza E.M."/>
            <person name="Cruz L.M."/>
            <person name="Pedrosa F.O."/>
            <person name="Raittz R.T."/>
            <person name="Marchaukoski J.N."/>
            <person name="Steffens M.B."/>
        </authorList>
    </citation>
    <scope>NUCLEOTIDE SEQUENCE [LARGE SCALE GENOMIC DNA]</scope>
    <source>
        <strain evidence="7">N3</strain>
    </source>
</reference>
<sequence>MAFSLENFEYLAYSRQHEDAARELMALLSALDANYGLPGADFTARPLSSVQADELNDHVVTRIAAAISCLFADSEFQFSQLGFGQMLVMHRWLSSLFAASSFRNADHVVRAWNIRGKGNLREVEISDRDLIKFCLLYSPESEIPMDLDAFWAHDKTLVASLCLALLSPRLLATPVAYEKREQILPWLSARLEQIEDLAQLPAGILHDVYMHCSYARRADKHDIKKPINALIRRSIARAGIAPLNTPLNTPPLLTAGADKPVLLVVVEWFSSAHSIYRTHSRTLEAARELFHVVGMGYAGTVDEAGRAVFDEFIEITPGEILDQLKQIRSVAQAKAAQVFYMPSVGMFALTMFLSNLRLAPLQAMALGHPATSHSPEMDYVVVEDDYVGDPACFSEQLLRLPSDGMPYRASAHASLLDLPTEIRETPDVVQIVVASTTMKLNPDFLRACQRILREASSKVHFHFLIGQAQGMLIYPQVKRVIGQFLGDAATVYPHQHYGAYMQVIARCDMFINPFPFGNTNGIIDTVSAGLVGVCKTGPEVHEHIDEGLFGRLKFPQWLVTPTVDEYISATVRLADDHALRNRLRRELTGVDAVQTIFSGRPEIMGQMMLAALQGKQR</sequence>
<comment type="pathway">
    <text evidence="1">Protein modification; protein glycosylation.</text>
</comment>
<evidence type="ECO:0000259" key="4">
    <source>
        <dbReference type="Pfam" id="PF18071"/>
    </source>
</evidence>
<feature type="domain" description="HMW1" evidence="5">
    <location>
        <begin position="148"/>
        <end position="235"/>
    </location>
</feature>
<evidence type="ECO:0000256" key="3">
    <source>
        <dbReference type="ARBA" id="ARBA00022679"/>
    </source>
</evidence>
<dbReference type="PANTHER" id="PTHR44835">
    <property type="entry name" value="UDP-N-ACETYLGLUCOSAMINE--PEPTIDE N-ACETYLGLUCOSAMINYLTRANSFERASE SPINDLY-RELATED"/>
    <property type="match status" value="1"/>
</dbReference>
<evidence type="ECO:0000259" key="5">
    <source>
        <dbReference type="Pfam" id="PF18254"/>
    </source>
</evidence>
<protein>
    <submittedName>
        <fullName evidence="6">Peptide transporter</fullName>
    </submittedName>
</protein>
<dbReference type="Pfam" id="PF18254">
    <property type="entry name" value="HMw1_D2"/>
    <property type="match status" value="1"/>
</dbReference>
<dbReference type="Gene3D" id="3.40.50.11380">
    <property type="match status" value="1"/>
</dbReference>
<organism evidence="6 7">
    <name type="scientific">Herbaspirillum hiltneri N3</name>
    <dbReference type="NCBI Taxonomy" id="1262470"/>
    <lineage>
        <taxon>Bacteria</taxon>
        <taxon>Pseudomonadati</taxon>
        <taxon>Pseudomonadota</taxon>
        <taxon>Betaproteobacteria</taxon>
        <taxon>Burkholderiales</taxon>
        <taxon>Oxalobacteraceae</taxon>
        <taxon>Herbaspirillum</taxon>
    </lineage>
</organism>
<name>A0ABM5UVM2_9BURK</name>
<evidence type="ECO:0000256" key="2">
    <source>
        <dbReference type="ARBA" id="ARBA00022676"/>
    </source>
</evidence>
<dbReference type="Proteomes" id="UP000063429">
    <property type="component" value="Chromosome"/>
</dbReference>
<feature type="domain" description="HMW1C N-terminal" evidence="4">
    <location>
        <begin position="3"/>
        <end position="143"/>
    </location>
</feature>
<dbReference type="PANTHER" id="PTHR44835:SF1">
    <property type="entry name" value="PROTEIN O-GLCNAC TRANSFERASE"/>
    <property type="match status" value="1"/>
</dbReference>
<evidence type="ECO:0000256" key="1">
    <source>
        <dbReference type="ARBA" id="ARBA00004922"/>
    </source>
</evidence>
<dbReference type="EMBL" id="CP011409">
    <property type="protein sequence ID" value="AKZ61275.1"/>
    <property type="molecule type" value="Genomic_DNA"/>
</dbReference>
<dbReference type="Pfam" id="PF18071">
    <property type="entry name" value="HMW1C_N"/>
    <property type="match status" value="1"/>
</dbReference>
<keyword evidence="7" id="KW-1185">Reference proteome</keyword>
<evidence type="ECO:0000313" key="6">
    <source>
        <dbReference type="EMBL" id="AKZ61275.1"/>
    </source>
</evidence>
<accession>A0ABM5UVM2</accession>
<dbReference type="RefSeq" id="WP_053194690.1">
    <property type="nucleotide sequence ID" value="NZ_CP011409.1"/>
</dbReference>
<proteinExistence type="predicted"/>
<keyword evidence="2" id="KW-0328">Glycosyltransferase</keyword>
<keyword evidence="3" id="KW-0808">Transferase</keyword>
<dbReference type="InterPro" id="IPR051939">
    <property type="entry name" value="Glycosyltr_41/O-GlcNAc_trsf"/>
</dbReference>
<gene>
    <name evidence="6" type="ORF">F506_00095</name>
</gene>
<dbReference type="InterPro" id="IPR040542">
    <property type="entry name" value="HMW1_D2"/>
</dbReference>
<dbReference type="InterPro" id="IPR041109">
    <property type="entry name" value="HMW1C_N"/>
</dbReference>